<evidence type="ECO:0000313" key="3">
    <source>
        <dbReference type="Proteomes" id="UP000095392"/>
    </source>
</evidence>
<dbReference type="AlphaFoldDB" id="A0AB36FL53"/>
<feature type="region of interest" description="Disordered" evidence="1">
    <location>
        <begin position="93"/>
        <end position="114"/>
    </location>
</feature>
<evidence type="ECO:0000313" key="2">
    <source>
        <dbReference type="EMBL" id="OES24777.1"/>
    </source>
</evidence>
<comment type="caution">
    <text evidence="2">The sequence shown here is derived from an EMBL/GenBank/DDBJ whole genome shotgun (WGS) entry which is preliminary data.</text>
</comment>
<proteinExistence type="predicted"/>
<sequence>MCGQTVEVVHVHGNNTVERFCGFKSFASMMRGKSCVLTEIQAFSQSDDLVYPAWRWFHRNDWLLGERSTEGVYLITMEDGMPLVVNAYDVSRDPYNQSTKDKPNNVHNFERRRA</sequence>
<name>A0AB36FL53_ALTMA</name>
<feature type="compositionally biased region" description="Basic and acidic residues" evidence="1">
    <location>
        <begin position="99"/>
        <end position="114"/>
    </location>
</feature>
<gene>
    <name evidence="2" type="ORF">BFV95_4536</name>
</gene>
<dbReference type="EMBL" id="MIPY01000058">
    <property type="protein sequence ID" value="OES24777.1"/>
    <property type="molecule type" value="Genomic_DNA"/>
</dbReference>
<organism evidence="2 3">
    <name type="scientific">Alteromonas macleodii</name>
    <name type="common">Pseudoalteromonas macleodii</name>
    <dbReference type="NCBI Taxonomy" id="28108"/>
    <lineage>
        <taxon>Bacteria</taxon>
        <taxon>Pseudomonadati</taxon>
        <taxon>Pseudomonadota</taxon>
        <taxon>Gammaproteobacteria</taxon>
        <taxon>Alteromonadales</taxon>
        <taxon>Alteromonadaceae</taxon>
        <taxon>Alteromonas/Salinimonas group</taxon>
        <taxon>Alteromonas</taxon>
    </lineage>
</organism>
<accession>A0AB36FL53</accession>
<keyword evidence="3" id="KW-1185">Reference proteome</keyword>
<evidence type="ECO:0000256" key="1">
    <source>
        <dbReference type="SAM" id="MobiDB-lite"/>
    </source>
</evidence>
<dbReference type="Proteomes" id="UP000095392">
    <property type="component" value="Unassembled WGS sequence"/>
</dbReference>
<reference evidence="2 3" key="1">
    <citation type="submission" date="2016-09" db="EMBL/GenBank/DDBJ databases">
        <title>Draft Genome Sequence of four Alteromonas macleodii strains isolated from copper coupons and grown long-term at elevated copper levels.</title>
        <authorList>
            <person name="Cusick K."/>
            <person name="Dale J."/>
            <person name="Little B."/>
            <person name="Biffinger J."/>
        </authorList>
    </citation>
    <scope>NUCLEOTIDE SEQUENCE [LARGE SCALE GENOMIC DNA]</scope>
    <source>
        <strain evidence="2 3">KCP01</strain>
    </source>
</reference>
<protein>
    <submittedName>
        <fullName evidence="2">Uncharacterized protein</fullName>
    </submittedName>
</protein>